<dbReference type="GO" id="GO:0007156">
    <property type="term" value="P:homophilic cell adhesion via plasma membrane adhesion molecules"/>
    <property type="evidence" value="ECO:0007669"/>
    <property type="project" value="InterPro"/>
</dbReference>
<dbReference type="InterPro" id="IPR013783">
    <property type="entry name" value="Ig-like_fold"/>
</dbReference>
<proteinExistence type="predicted"/>
<accession>A0A1I1CPN3</accession>
<dbReference type="GO" id="GO:0005509">
    <property type="term" value="F:calcium ion binding"/>
    <property type="evidence" value="ECO:0007669"/>
    <property type="project" value="InterPro"/>
</dbReference>
<dbReference type="NCBIfam" id="NF047446">
    <property type="entry name" value="barrel_OmpL47"/>
    <property type="match status" value="3"/>
</dbReference>
<dbReference type="STRING" id="490629.SAMN05216266_1441"/>
<dbReference type="SUPFAM" id="SSF81296">
    <property type="entry name" value="E set domains"/>
    <property type="match status" value="1"/>
</dbReference>
<dbReference type="InterPro" id="IPR059177">
    <property type="entry name" value="GH29D-like_dom"/>
</dbReference>
<dbReference type="InterPro" id="IPR058094">
    <property type="entry name" value="Ig-like_OmpL47-like"/>
</dbReference>
<feature type="domain" description="Cadherin" evidence="2">
    <location>
        <begin position="6"/>
        <end position="183"/>
    </location>
</feature>
<dbReference type="Gene3D" id="2.60.40.10">
    <property type="entry name" value="Immunoglobulins"/>
    <property type="match status" value="3"/>
</dbReference>
<reference evidence="4" key="1">
    <citation type="submission" date="2016-10" db="EMBL/GenBank/DDBJ databases">
        <authorList>
            <person name="Varghese N."/>
            <person name="Submissions S."/>
        </authorList>
    </citation>
    <scope>NUCLEOTIDE SEQUENCE [LARGE SCALE GENOMIC DNA]</scope>
    <source>
        <strain evidence="4">CGMCC 4.3568</strain>
    </source>
</reference>
<dbReference type="EMBL" id="FOKG01000044">
    <property type="protein sequence ID" value="SFB64494.1"/>
    <property type="molecule type" value="Genomic_DNA"/>
</dbReference>
<evidence type="ECO:0000313" key="3">
    <source>
        <dbReference type="EMBL" id="SFB64494.1"/>
    </source>
</evidence>
<dbReference type="PROSITE" id="PS50268">
    <property type="entry name" value="CADHERIN_2"/>
    <property type="match status" value="1"/>
</dbReference>
<evidence type="ECO:0000313" key="4">
    <source>
        <dbReference type="Proteomes" id="UP000243799"/>
    </source>
</evidence>
<dbReference type="InterPro" id="IPR002126">
    <property type="entry name" value="Cadherin-like_dom"/>
</dbReference>
<dbReference type="AlphaFoldDB" id="A0A1I1CPN3"/>
<protein>
    <submittedName>
        <fullName evidence="3">Ig-like domain (Group 3)</fullName>
    </submittedName>
</protein>
<sequence length="353" mass="36272">GDQDAEGNYIGSATVTVTATDADSGVDTVEYQLDGGAYQAYTTPITVDTAGEHTLQYRATDNSGNTSEAGSVIFTVTEPAPDDSTAPEVSGEVSGDQDAEGNYVGSATVTVTATDADSGLDTVHFAIDGGSYNPYTEPIVVSEPGEHTVSFRATDNAGNTSEIASVSFTVVAEDPDDTAPPQVNAEVTGDQDAEGNYVGSATVTLSASDTGSGVFALRYSLDGGSFTPYDDPLVLTAPGEHTVLYRATDNAGNVSETGSLTFTVVASDSDACPGSDVRETVIIGNNDSTVANVDTGDGCTINDLIDENGEYANHGKFVKHVRQVTDALVADGIISDQEKGRIMNAAARSDVGK</sequence>
<gene>
    <name evidence="3" type="ORF">SAMN05216266_1441</name>
</gene>
<organism evidence="3 4">
    <name type="scientific">Amycolatopsis marina</name>
    <dbReference type="NCBI Taxonomy" id="490629"/>
    <lineage>
        <taxon>Bacteria</taxon>
        <taxon>Bacillati</taxon>
        <taxon>Actinomycetota</taxon>
        <taxon>Actinomycetes</taxon>
        <taxon>Pseudonocardiales</taxon>
        <taxon>Pseudonocardiaceae</taxon>
        <taxon>Amycolatopsis</taxon>
    </lineage>
</organism>
<evidence type="ECO:0000256" key="1">
    <source>
        <dbReference type="SAM" id="MobiDB-lite"/>
    </source>
</evidence>
<dbReference type="GO" id="GO:0016020">
    <property type="term" value="C:membrane"/>
    <property type="evidence" value="ECO:0007669"/>
    <property type="project" value="InterPro"/>
</dbReference>
<keyword evidence="4" id="KW-1185">Reference proteome</keyword>
<name>A0A1I1CPN3_9PSEU</name>
<dbReference type="Pfam" id="PF13290">
    <property type="entry name" value="CHB_HEX_C_1"/>
    <property type="match status" value="1"/>
</dbReference>
<dbReference type="RefSeq" id="WP_177242890.1">
    <property type="nucleotide sequence ID" value="NZ_FOKG01000044.1"/>
</dbReference>
<dbReference type="GO" id="GO:0005975">
    <property type="term" value="P:carbohydrate metabolic process"/>
    <property type="evidence" value="ECO:0007669"/>
    <property type="project" value="UniProtKB-ARBA"/>
</dbReference>
<dbReference type="InterPro" id="IPR014756">
    <property type="entry name" value="Ig_E-set"/>
</dbReference>
<dbReference type="Proteomes" id="UP000243799">
    <property type="component" value="Unassembled WGS sequence"/>
</dbReference>
<feature type="region of interest" description="Disordered" evidence="1">
    <location>
        <begin position="79"/>
        <end position="101"/>
    </location>
</feature>
<feature type="non-terminal residue" evidence="3">
    <location>
        <position position="1"/>
    </location>
</feature>
<evidence type="ECO:0000259" key="2">
    <source>
        <dbReference type="PROSITE" id="PS50268"/>
    </source>
</evidence>